<dbReference type="AlphaFoldDB" id="Q5Z433"/>
<evidence type="ECO:0000259" key="2">
    <source>
        <dbReference type="Pfam" id="PF05754"/>
    </source>
</evidence>
<feature type="domain" description="DUF834" evidence="2">
    <location>
        <begin position="145"/>
        <end position="177"/>
    </location>
</feature>
<dbReference type="EMBL" id="AP006063">
    <property type="protein sequence ID" value="BAD62318.1"/>
    <property type="molecule type" value="Genomic_DNA"/>
</dbReference>
<evidence type="ECO:0000313" key="4">
    <source>
        <dbReference type="EMBL" id="BAD62480.1"/>
    </source>
</evidence>
<sequence>MAATVARQDEVAPMWCRRGGATGGHGGRHPATQDGGERLEGGGAHERRQRTRESGGAARPAKRKRRREFLAKRGGRRAGPRSREAEGGGDMVRSRPERRHSAAGGDKRGGGLRSMAKEVFPSVDWANEVAAGLALATAKPMAQAASRGGNGAEAGVRHHAVKLAVAVAQHGDGGSGGGTWLEGSGERRHSVQRSGRARQWWGEAGHRRRGEALTSAKWRCFGADFAGRSGGGEDGKWATRSHGRVRPREVEEVGRVARDWWRCGVDAMAAGGWGWG</sequence>
<evidence type="ECO:0000256" key="1">
    <source>
        <dbReference type="SAM" id="MobiDB-lite"/>
    </source>
</evidence>
<dbReference type="InterPro" id="IPR008552">
    <property type="entry name" value="DUF834"/>
</dbReference>
<dbReference type="Pfam" id="PF05754">
    <property type="entry name" value="DUF834"/>
    <property type="match status" value="1"/>
</dbReference>
<organism evidence="4 5">
    <name type="scientific">Oryza sativa subsp. japonica</name>
    <name type="common">Rice</name>
    <dbReference type="NCBI Taxonomy" id="39947"/>
    <lineage>
        <taxon>Eukaryota</taxon>
        <taxon>Viridiplantae</taxon>
        <taxon>Streptophyta</taxon>
        <taxon>Embryophyta</taxon>
        <taxon>Tracheophyta</taxon>
        <taxon>Spermatophyta</taxon>
        <taxon>Magnoliopsida</taxon>
        <taxon>Liliopsida</taxon>
        <taxon>Poales</taxon>
        <taxon>Poaceae</taxon>
        <taxon>BOP clade</taxon>
        <taxon>Oryzoideae</taxon>
        <taxon>Oryzeae</taxon>
        <taxon>Oryzinae</taxon>
        <taxon>Oryza</taxon>
        <taxon>Oryza sativa</taxon>
    </lineage>
</organism>
<dbReference type="EMBL" id="AP006553">
    <property type="protein sequence ID" value="BAD62480.1"/>
    <property type="molecule type" value="Genomic_DNA"/>
</dbReference>
<dbReference type="Proteomes" id="UP000000763">
    <property type="component" value="Chromosome 6"/>
</dbReference>
<feature type="region of interest" description="Disordered" evidence="1">
    <location>
        <begin position="1"/>
        <end position="113"/>
    </location>
</feature>
<feature type="region of interest" description="Disordered" evidence="1">
    <location>
        <begin position="169"/>
        <end position="208"/>
    </location>
</feature>
<reference evidence="5" key="4">
    <citation type="journal article" date="2008" name="Nucleic Acids Res.">
        <title>The rice annotation project database (RAP-DB): 2008 update.</title>
        <authorList>
            <consortium name="The rice annotation project (RAP)"/>
        </authorList>
    </citation>
    <scope>GENOME REANNOTATION</scope>
    <source>
        <strain evidence="5">cv. Nipponbare</strain>
    </source>
</reference>
<accession>Q5Z433</accession>
<feature type="compositionally biased region" description="Basic residues" evidence="1">
    <location>
        <begin position="60"/>
        <end position="80"/>
    </location>
</feature>
<reference evidence="5" key="3">
    <citation type="journal article" date="2005" name="Nature">
        <title>The map-based sequence of the rice genome.</title>
        <authorList>
            <consortium name="International rice genome sequencing project (IRGSP)"/>
            <person name="Matsumoto T."/>
            <person name="Wu J."/>
            <person name="Kanamori H."/>
            <person name="Katayose Y."/>
            <person name="Fujisawa M."/>
            <person name="Namiki N."/>
            <person name="Mizuno H."/>
            <person name="Yamamoto K."/>
            <person name="Antonio B.A."/>
            <person name="Baba T."/>
            <person name="Sakata K."/>
            <person name="Nagamura Y."/>
            <person name="Aoki H."/>
            <person name="Arikawa K."/>
            <person name="Arita K."/>
            <person name="Bito T."/>
            <person name="Chiden Y."/>
            <person name="Fujitsuka N."/>
            <person name="Fukunaka R."/>
            <person name="Hamada M."/>
            <person name="Harada C."/>
            <person name="Hayashi A."/>
            <person name="Hijishita S."/>
            <person name="Honda M."/>
            <person name="Hosokawa S."/>
            <person name="Ichikawa Y."/>
            <person name="Idonuma A."/>
            <person name="Iijima M."/>
            <person name="Ikeda M."/>
            <person name="Ikeno M."/>
            <person name="Ito K."/>
            <person name="Ito S."/>
            <person name="Ito T."/>
            <person name="Ito Y."/>
            <person name="Ito Y."/>
            <person name="Iwabuchi A."/>
            <person name="Kamiya K."/>
            <person name="Karasawa W."/>
            <person name="Kurita K."/>
            <person name="Katagiri S."/>
            <person name="Kikuta A."/>
            <person name="Kobayashi H."/>
            <person name="Kobayashi N."/>
            <person name="Machita K."/>
            <person name="Maehara T."/>
            <person name="Masukawa M."/>
            <person name="Mizubayashi T."/>
            <person name="Mukai Y."/>
            <person name="Nagasaki H."/>
            <person name="Nagata Y."/>
            <person name="Naito S."/>
            <person name="Nakashima M."/>
            <person name="Nakama Y."/>
            <person name="Nakamichi Y."/>
            <person name="Nakamura M."/>
            <person name="Meguro A."/>
            <person name="Negishi M."/>
            <person name="Ohta I."/>
            <person name="Ohta T."/>
            <person name="Okamoto M."/>
            <person name="Ono N."/>
            <person name="Saji S."/>
            <person name="Sakaguchi M."/>
            <person name="Sakai K."/>
            <person name="Shibata M."/>
            <person name="Shimokawa T."/>
            <person name="Song J."/>
            <person name="Takazaki Y."/>
            <person name="Terasawa K."/>
            <person name="Tsugane M."/>
            <person name="Tsuji K."/>
            <person name="Ueda S."/>
            <person name="Waki K."/>
            <person name="Yamagata H."/>
            <person name="Yamamoto M."/>
            <person name="Yamamoto S."/>
            <person name="Yamane H."/>
            <person name="Yoshiki S."/>
            <person name="Yoshihara R."/>
            <person name="Yukawa K."/>
            <person name="Zhong H."/>
            <person name="Yano M."/>
            <person name="Yuan Q."/>
            <person name="Ouyang S."/>
            <person name="Liu J."/>
            <person name="Jones K.M."/>
            <person name="Gansberger K."/>
            <person name="Moffat K."/>
            <person name="Hill J."/>
            <person name="Bera J."/>
            <person name="Fadrosh D."/>
            <person name="Jin S."/>
            <person name="Johri S."/>
            <person name="Kim M."/>
            <person name="Overton L."/>
            <person name="Reardon M."/>
            <person name="Tsitrin T."/>
            <person name="Vuong H."/>
            <person name="Weaver B."/>
            <person name="Ciecko A."/>
            <person name="Tallon L."/>
            <person name="Jackson J."/>
            <person name="Pai G."/>
            <person name="Aken S.V."/>
            <person name="Utterback T."/>
            <person name="Reidmuller S."/>
            <person name="Feldblyum T."/>
            <person name="Hsiao J."/>
            <person name="Zismann V."/>
            <person name="Iobst S."/>
            <person name="de Vazeille A.R."/>
            <person name="Buell C.R."/>
            <person name="Ying K."/>
            <person name="Li Y."/>
            <person name="Lu T."/>
            <person name="Huang Y."/>
            <person name="Zhao Q."/>
            <person name="Feng Q."/>
            <person name="Zhang L."/>
            <person name="Zhu J."/>
            <person name="Weng Q."/>
            <person name="Mu J."/>
            <person name="Lu Y."/>
            <person name="Fan D."/>
            <person name="Liu Y."/>
            <person name="Guan J."/>
            <person name="Zhang Y."/>
            <person name="Yu S."/>
            <person name="Liu X."/>
            <person name="Zhang Y."/>
            <person name="Hong G."/>
            <person name="Han B."/>
            <person name="Choisne N."/>
            <person name="Demange N."/>
            <person name="Orjeda G."/>
            <person name="Samain S."/>
            <person name="Cattolico L."/>
            <person name="Pelletier E."/>
            <person name="Couloux A."/>
            <person name="Segurens B."/>
            <person name="Wincker P."/>
            <person name="D'Hont A."/>
            <person name="Scarpelli C."/>
            <person name="Weissenbach J."/>
            <person name="Salanoubat M."/>
            <person name="Quetier F."/>
            <person name="Yu Y."/>
            <person name="Kim H.R."/>
            <person name="Rambo T."/>
            <person name="Currie J."/>
            <person name="Collura K."/>
            <person name="Luo M."/>
            <person name="Yang T."/>
            <person name="Ammiraju J.S.S."/>
            <person name="Engler F."/>
            <person name="Soderlund C."/>
            <person name="Wing R.A."/>
            <person name="Palmer L.E."/>
            <person name="de la Bastide M."/>
            <person name="Spiegel L."/>
            <person name="Nascimento L."/>
            <person name="Zutavern T."/>
            <person name="O'Shaughnessy A."/>
            <person name="Dike S."/>
            <person name="Dedhia N."/>
            <person name="Preston R."/>
            <person name="Balija V."/>
            <person name="McCombie W.R."/>
            <person name="Chow T."/>
            <person name="Chen H."/>
            <person name="Chung M."/>
            <person name="Chen C."/>
            <person name="Shaw J."/>
            <person name="Wu H."/>
            <person name="Hsiao K."/>
            <person name="Chao Y."/>
            <person name="Chu M."/>
            <person name="Cheng C."/>
            <person name="Hour A."/>
            <person name="Lee P."/>
            <person name="Lin S."/>
            <person name="Lin Y."/>
            <person name="Liou J."/>
            <person name="Liu S."/>
            <person name="Hsing Y."/>
            <person name="Raghuvanshi S."/>
            <person name="Mohanty A."/>
            <person name="Bharti A.K."/>
            <person name="Gaur A."/>
            <person name="Gupta V."/>
            <person name="Kumar D."/>
            <person name="Ravi V."/>
            <person name="Vij S."/>
            <person name="Kapur A."/>
            <person name="Khurana P."/>
            <person name="Khurana P."/>
            <person name="Khurana J.P."/>
            <person name="Tyagi A.K."/>
            <person name="Gaikwad K."/>
            <person name="Singh A."/>
            <person name="Dalal V."/>
            <person name="Srivastava S."/>
            <person name="Dixit A."/>
            <person name="Pal A.K."/>
            <person name="Ghazi I.A."/>
            <person name="Yadav M."/>
            <person name="Pandit A."/>
            <person name="Bhargava A."/>
            <person name="Sureshbabu K."/>
            <person name="Batra K."/>
            <person name="Sharma T.R."/>
            <person name="Mohapatra T."/>
            <person name="Singh N.K."/>
            <person name="Messing J."/>
            <person name="Nelson A.B."/>
            <person name="Fuks G."/>
            <person name="Kavchok S."/>
            <person name="Keizer G."/>
            <person name="Linton E."/>
            <person name="Llaca V."/>
            <person name="Song R."/>
            <person name="Tanyolac B."/>
            <person name="Young S."/>
            <person name="Ho-Il K."/>
            <person name="Hahn J.H."/>
            <person name="Sangsakoo G."/>
            <person name="Vanavichit A."/>
            <person name="de Mattos Luiz.A.T."/>
            <person name="Zimmer P.D."/>
            <person name="Malone G."/>
            <person name="Dellagostin O."/>
            <person name="de Oliveira A.C."/>
            <person name="Bevan M."/>
            <person name="Bancroft I."/>
            <person name="Minx P."/>
            <person name="Cordum H."/>
            <person name="Wilson R."/>
            <person name="Cheng Z."/>
            <person name="Jin W."/>
            <person name="Jiang J."/>
            <person name="Leong S.A."/>
            <person name="Iwama H."/>
            <person name="Gojobori T."/>
            <person name="Itoh T."/>
            <person name="Niimura Y."/>
            <person name="Fujii Y."/>
            <person name="Habara T."/>
            <person name="Sakai H."/>
            <person name="Sato Y."/>
            <person name="Wilson G."/>
            <person name="Kumar K."/>
            <person name="McCouch S."/>
            <person name="Juretic N."/>
            <person name="Hoen D."/>
            <person name="Wright S."/>
            <person name="Bruskiewich R."/>
            <person name="Bureau T."/>
            <person name="Miyao A."/>
            <person name="Hirochika H."/>
            <person name="Nishikawa T."/>
            <person name="Kadowaki K."/>
            <person name="Sugiura M."/>
            <person name="Burr B."/>
            <person name="Sasaki T."/>
        </authorList>
    </citation>
    <scope>NUCLEOTIDE SEQUENCE [LARGE SCALE GENOMIC DNA]</scope>
    <source>
        <strain evidence="5">cv. Nipponbare</strain>
    </source>
</reference>
<proteinExistence type="predicted"/>
<gene>
    <name evidence="3" type="ORF">OSJNBa0022O06.4</name>
    <name evidence="4" type="ORF">OSJNBa0061G23.54</name>
</gene>
<protein>
    <recommendedName>
        <fullName evidence="2">DUF834 domain-containing protein</fullName>
    </recommendedName>
</protein>
<feature type="compositionally biased region" description="Basic and acidic residues" evidence="1">
    <location>
        <begin position="35"/>
        <end position="46"/>
    </location>
</feature>
<reference evidence="3" key="1">
    <citation type="submission" date="2002-12" db="EMBL/GenBank/DDBJ databases">
        <title>Oryza sativa nipponbare(GA3) genomic DNA, chromosome 6, BAC clone:OSJNBa0022O06.</title>
        <authorList>
            <person name="Sasaki T."/>
            <person name="Matsumoto T."/>
            <person name="Katayose Y."/>
        </authorList>
    </citation>
    <scope>NUCLEOTIDE SEQUENCE</scope>
</reference>
<reference evidence="4" key="2">
    <citation type="submission" date="2003-07" db="EMBL/GenBank/DDBJ databases">
        <title>Oryza sativa nipponbare(GA3) genomic DNA, chromosome 6, BAC clone:OSJNBa0061G23.</title>
        <authorList>
            <person name="Sasaki T."/>
            <person name="Matsumoto T."/>
            <person name="Katayose Y."/>
        </authorList>
    </citation>
    <scope>NUCLEOTIDE SEQUENCE</scope>
</reference>
<feature type="compositionally biased region" description="Gly residues" evidence="1">
    <location>
        <begin position="171"/>
        <end position="180"/>
    </location>
</feature>
<evidence type="ECO:0000313" key="5">
    <source>
        <dbReference type="Proteomes" id="UP000000763"/>
    </source>
</evidence>
<evidence type="ECO:0000313" key="3">
    <source>
        <dbReference type="EMBL" id="BAD62318.1"/>
    </source>
</evidence>
<name>Q5Z433_ORYSJ</name>